<evidence type="ECO:0000313" key="7">
    <source>
        <dbReference type="EMBL" id="KAL3375528.1"/>
    </source>
</evidence>
<evidence type="ECO:0000256" key="5">
    <source>
        <dbReference type="ARBA" id="ARBA00044504"/>
    </source>
</evidence>
<sequence length="139" mass="15229">LYSKPKTEEPFNSPSAFEKIVLFQCHIASNITVRLIDTWLCKAAMTPTPSFGLIRTIQSNPLVMTAGGVNVIVAVVSFYYVDKLGMRLLFLEGGVQMLFCQVSCRSLGYAPIPTSFSPVGSSINVLLDGERALNEKYST</sequence>
<dbReference type="Proteomes" id="UP001627284">
    <property type="component" value="Unassembled WGS sequence"/>
</dbReference>
<dbReference type="GO" id="GO:0016020">
    <property type="term" value="C:membrane"/>
    <property type="evidence" value="ECO:0007669"/>
    <property type="project" value="UniProtKB-SubCell"/>
</dbReference>
<protein>
    <submittedName>
        <fullName evidence="7">Uncharacterized protein</fullName>
    </submittedName>
</protein>
<evidence type="ECO:0000256" key="1">
    <source>
        <dbReference type="ARBA" id="ARBA00004370"/>
    </source>
</evidence>
<dbReference type="Pfam" id="PF00083">
    <property type="entry name" value="Sugar_tr"/>
    <property type="match status" value="1"/>
</dbReference>
<gene>
    <name evidence="7" type="ORF">AABB24_006810</name>
</gene>
<feature type="non-terminal residue" evidence="7">
    <location>
        <position position="1"/>
    </location>
</feature>
<evidence type="ECO:0000256" key="4">
    <source>
        <dbReference type="ARBA" id="ARBA00023136"/>
    </source>
</evidence>
<comment type="caution">
    <text evidence="7">The sequence shown here is derived from an EMBL/GenBank/DDBJ whole genome shotgun (WGS) entry which is preliminary data.</text>
</comment>
<dbReference type="Gene3D" id="1.20.1250.20">
    <property type="entry name" value="MFS general substrate transporter like domains"/>
    <property type="match status" value="1"/>
</dbReference>
<evidence type="ECO:0000256" key="2">
    <source>
        <dbReference type="ARBA" id="ARBA00022692"/>
    </source>
</evidence>
<name>A0ABD2V762_9SOLN</name>
<comment type="similarity">
    <text evidence="5">Belongs to the major facilitator superfamily. Phosphate:H(+) symporter (TC 2.A.1.9) family.</text>
</comment>
<dbReference type="AlphaFoldDB" id="A0ABD2V762"/>
<evidence type="ECO:0000256" key="3">
    <source>
        <dbReference type="ARBA" id="ARBA00022989"/>
    </source>
</evidence>
<evidence type="ECO:0000256" key="6">
    <source>
        <dbReference type="SAM" id="Phobius"/>
    </source>
</evidence>
<proteinExistence type="inferred from homology"/>
<keyword evidence="3 6" id="KW-1133">Transmembrane helix</keyword>
<comment type="subcellular location">
    <subcellularLocation>
        <location evidence="1">Membrane</location>
    </subcellularLocation>
</comment>
<feature type="transmembrane region" description="Helical" evidence="6">
    <location>
        <begin position="62"/>
        <end position="81"/>
    </location>
</feature>
<keyword evidence="4 6" id="KW-0472">Membrane</keyword>
<dbReference type="EMBL" id="JBJKTR010000003">
    <property type="protein sequence ID" value="KAL3375528.1"/>
    <property type="molecule type" value="Genomic_DNA"/>
</dbReference>
<organism evidence="7 8">
    <name type="scientific">Solanum stoloniferum</name>
    <dbReference type="NCBI Taxonomy" id="62892"/>
    <lineage>
        <taxon>Eukaryota</taxon>
        <taxon>Viridiplantae</taxon>
        <taxon>Streptophyta</taxon>
        <taxon>Embryophyta</taxon>
        <taxon>Tracheophyta</taxon>
        <taxon>Spermatophyta</taxon>
        <taxon>Magnoliopsida</taxon>
        <taxon>eudicotyledons</taxon>
        <taxon>Gunneridae</taxon>
        <taxon>Pentapetalae</taxon>
        <taxon>asterids</taxon>
        <taxon>lamiids</taxon>
        <taxon>Solanales</taxon>
        <taxon>Solanaceae</taxon>
        <taxon>Solanoideae</taxon>
        <taxon>Solaneae</taxon>
        <taxon>Solanum</taxon>
    </lineage>
</organism>
<evidence type="ECO:0000313" key="8">
    <source>
        <dbReference type="Proteomes" id="UP001627284"/>
    </source>
</evidence>
<dbReference type="InterPro" id="IPR005828">
    <property type="entry name" value="MFS_sugar_transport-like"/>
</dbReference>
<keyword evidence="2 6" id="KW-0812">Transmembrane</keyword>
<keyword evidence="8" id="KW-1185">Reference proteome</keyword>
<accession>A0ABD2V762</accession>
<reference evidence="7 8" key="1">
    <citation type="submission" date="2024-05" db="EMBL/GenBank/DDBJ databases">
        <title>De novo assembly of an allotetraploid wild potato.</title>
        <authorList>
            <person name="Hosaka A.J."/>
        </authorList>
    </citation>
    <scope>NUCLEOTIDE SEQUENCE [LARGE SCALE GENOMIC DNA]</scope>
    <source>
        <tissue evidence="7">Young leaves</tissue>
    </source>
</reference>
<dbReference type="InterPro" id="IPR036259">
    <property type="entry name" value="MFS_trans_sf"/>
</dbReference>